<reference evidence="2" key="1">
    <citation type="submission" date="2021-01" db="EMBL/GenBank/DDBJ databases">
        <authorList>
            <person name="Kaushik A."/>
        </authorList>
    </citation>
    <scope>NUCLEOTIDE SEQUENCE</scope>
    <source>
        <strain evidence="2">Type strain: AG8-Rh-89/</strain>
    </source>
</reference>
<protein>
    <recommendedName>
        <fullName evidence="1">F-box domain-containing protein</fullName>
    </recommendedName>
</protein>
<dbReference type="CDD" id="cd09917">
    <property type="entry name" value="F-box_SF"/>
    <property type="match status" value="1"/>
</dbReference>
<accession>A0A8H2XYK6</accession>
<dbReference type="Pfam" id="PF12937">
    <property type="entry name" value="F-box-like"/>
    <property type="match status" value="1"/>
</dbReference>
<sequence length="473" mass="54411">GLPIIPGFFFAMAGPTLPTEILAGVFGHMSPSYLAIVSRVCCTWKTVAFPPLYQTVYLCLATHLEQFVQRILTEEVGSPFSVSTHLKGLVLDIEYLKNRQREMIGKSDLDKLNATIPRLTQLSSLSWNLMFVPEDPKTFKLFQTQCPKLDSVHIWIMGDIDFYSDQYDTLFEFKDLFHFSLSIQDMPPLFDEDLLDPLTSLLARCPQLSSLMLDIHNSEFKYSPATLVASLGDEYVFPRLRRFYARGCEDPDWMEFFENPESHPFRQFFNRHPGIEDLALGYYGETAHWKYIDPTEITQLFPSLKHFEGPAFIFKPLVLSTLAEQIEELVIVDNSLRDEVSLTEMYDRVPTLSKLRKFGIWAKEIEEGILVNMLRTIVNAASRLEEIEIYPEIDSTNYREVMKLITQARGLRSVTLDDSILSAATENDGEELEWDAFALNLKRACPGLRRIYQPIDKFDKGNREKVWALHDNA</sequence>
<dbReference type="Proteomes" id="UP000663850">
    <property type="component" value="Unassembled WGS sequence"/>
</dbReference>
<feature type="domain" description="F-box" evidence="1">
    <location>
        <begin position="16"/>
        <end position="58"/>
    </location>
</feature>
<gene>
    <name evidence="2" type="ORF">RDB_LOCUS25048</name>
</gene>
<evidence type="ECO:0000313" key="2">
    <source>
        <dbReference type="EMBL" id="CAE6436665.1"/>
    </source>
</evidence>
<evidence type="ECO:0000259" key="1">
    <source>
        <dbReference type="Pfam" id="PF12937"/>
    </source>
</evidence>
<organism evidence="2 3">
    <name type="scientific">Rhizoctonia solani</name>
    <dbReference type="NCBI Taxonomy" id="456999"/>
    <lineage>
        <taxon>Eukaryota</taxon>
        <taxon>Fungi</taxon>
        <taxon>Dikarya</taxon>
        <taxon>Basidiomycota</taxon>
        <taxon>Agaricomycotina</taxon>
        <taxon>Agaricomycetes</taxon>
        <taxon>Cantharellales</taxon>
        <taxon>Ceratobasidiaceae</taxon>
        <taxon>Rhizoctonia</taxon>
    </lineage>
</organism>
<dbReference type="SUPFAM" id="SSF81383">
    <property type="entry name" value="F-box domain"/>
    <property type="match status" value="1"/>
</dbReference>
<dbReference type="Gene3D" id="1.20.1280.50">
    <property type="match status" value="1"/>
</dbReference>
<dbReference type="InterPro" id="IPR001810">
    <property type="entry name" value="F-box_dom"/>
</dbReference>
<dbReference type="InterPro" id="IPR032675">
    <property type="entry name" value="LRR_dom_sf"/>
</dbReference>
<dbReference type="InterPro" id="IPR036047">
    <property type="entry name" value="F-box-like_dom_sf"/>
</dbReference>
<proteinExistence type="predicted"/>
<feature type="non-terminal residue" evidence="2">
    <location>
        <position position="1"/>
    </location>
</feature>
<name>A0A8H2XYK6_9AGAM</name>
<dbReference type="AlphaFoldDB" id="A0A8H2XYK6"/>
<dbReference type="Gene3D" id="3.80.10.10">
    <property type="entry name" value="Ribonuclease Inhibitor"/>
    <property type="match status" value="1"/>
</dbReference>
<dbReference type="EMBL" id="CAJMWZ010001433">
    <property type="protein sequence ID" value="CAE6436665.1"/>
    <property type="molecule type" value="Genomic_DNA"/>
</dbReference>
<comment type="caution">
    <text evidence="2">The sequence shown here is derived from an EMBL/GenBank/DDBJ whole genome shotgun (WGS) entry which is preliminary data.</text>
</comment>
<evidence type="ECO:0000313" key="3">
    <source>
        <dbReference type="Proteomes" id="UP000663850"/>
    </source>
</evidence>